<evidence type="ECO:0000256" key="1">
    <source>
        <dbReference type="ARBA" id="ARBA00001964"/>
    </source>
</evidence>
<dbReference type="InterPro" id="IPR001017">
    <property type="entry name" value="DH_E1"/>
</dbReference>
<dbReference type="Pfam" id="PF00676">
    <property type="entry name" value="E1_dh"/>
    <property type="match status" value="1"/>
</dbReference>
<dbReference type="PANTHER" id="PTHR43380:SF1">
    <property type="entry name" value="2-OXOISOVALERATE DEHYDROGENASE SUBUNIT ALPHA, MITOCHONDRIAL"/>
    <property type="match status" value="1"/>
</dbReference>
<evidence type="ECO:0000313" key="6">
    <source>
        <dbReference type="EMBL" id="KOX89656.1"/>
    </source>
</evidence>
<sequence length="367" mass="41488">MVKDTHRFRPFTEEPIRLIGEKGEWLGDFPLDLEEERLKRFYRDMLAARMLDERYTILIRTGKTSFIAPAAGHEAAQVAIAHAVRRGFDWLFPYYRDHGLALALGVPPRELFGQMLATKADPNKGRQMPEHPGSKALNLFTVASPIASHVPPAAGAAISMKLLRTGQVAVCTFGDGATSEGDWYAGINFAAVQGAPAVFICENNFYAISVDYRHQTKSPTIADKAHAFGIPGYLVDGMDVLASYYVVKEAVERARLGEGPSLVELRVYRYGPHSSADDDSRYRPREEVEAWRKRDPIPRFRRFLEARGLWNAEWEEDLKEEIRAELERGLKEAEEAGPIPPEWMLDDVLAEKPWHLKKQEALLKEEL</sequence>
<comment type="similarity">
    <text evidence="4">Belongs to the BCKDHA family.</text>
</comment>
<dbReference type="PATRIC" id="fig|271.14.peg.910"/>
<gene>
    <name evidence="6" type="ORF">BVI061214_00834</name>
</gene>
<dbReference type="SUPFAM" id="SSF52518">
    <property type="entry name" value="Thiamin diphosphate-binding fold (THDP-binding)"/>
    <property type="match status" value="1"/>
</dbReference>
<keyword evidence="2 4" id="KW-0560">Oxidoreductase</keyword>
<comment type="cofactor">
    <cofactor evidence="1 4">
        <name>thiamine diphosphate</name>
        <dbReference type="ChEBI" id="CHEBI:58937"/>
    </cofactor>
</comment>
<dbReference type="GO" id="GO:0003863">
    <property type="term" value="F:branched-chain 2-oxo acid dehydrogenase activity"/>
    <property type="evidence" value="ECO:0007669"/>
    <property type="project" value="UniProtKB-EC"/>
</dbReference>
<evidence type="ECO:0000256" key="4">
    <source>
        <dbReference type="RuleBase" id="RU365014"/>
    </source>
</evidence>
<accession>A0A0N0U868</accession>
<comment type="caution">
    <text evidence="6">The sequence shown here is derived from an EMBL/GenBank/DDBJ whole genome shotgun (WGS) entry which is preliminary data.</text>
</comment>
<dbReference type="InterPro" id="IPR050771">
    <property type="entry name" value="Alpha-ketoacid_DH_E1_comp"/>
</dbReference>
<dbReference type="PANTHER" id="PTHR43380">
    <property type="entry name" value="2-OXOISOVALERATE DEHYDROGENASE SUBUNIT ALPHA, MITOCHONDRIAL"/>
    <property type="match status" value="1"/>
</dbReference>
<evidence type="ECO:0000256" key="3">
    <source>
        <dbReference type="ARBA" id="ARBA00023052"/>
    </source>
</evidence>
<feature type="domain" description="Dehydrogenase E1 component" evidence="5">
    <location>
        <begin position="43"/>
        <end position="339"/>
    </location>
</feature>
<evidence type="ECO:0000313" key="7">
    <source>
        <dbReference type="Proteomes" id="UP000037685"/>
    </source>
</evidence>
<evidence type="ECO:0000259" key="5">
    <source>
        <dbReference type="Pfam" id="PF00676"/>
    </source>
</evidence>
<comment type="function">
    <text evidence="4">The branched-chain alpha-keto dehydrogenase complex catalyzes the overall conversion of alpha-keto acids to acyl-CoA and CO(2). It contains multiple copies of three enzymatic components: branched-chain alpha-keto acid decarboxylase (E1), lipoamide acyltransferase (E2) and lipoamide dehydrogenase (E3).</text>
</comment>
<dbReference type="EMBL" id="LHCI01000106">
    <property type="protein sequence ID" value="KOX89656.1"/>
    <property type="molecule type" value="Genomic_DNA"/>
</dbReference>
<proteinExistence type="inferred from homology"/>
<dbReference type="AlphaFoldDB" id="A0A0N0U868"/>
<dbReference type="RefSeq" id="WP_053767436.1">
    <property type="nucleotide sequence ID" value="NZ_LHCI01000106.1"/>
</dbReference>
<protein>
    <recommendedName>
        <fullName evidence="4">2-oxoisovalerate dehydrogenase subunit alpha</fullName>
        <ecNumber evidence="4">1.2.4.4</ecNumber>
    </recommendedName>
    <alternativeName>
        <fullName evidence="4">Branched-chain alpha-keto acid dehydrogenase E1 component alpha chain</fullName>
    </alternativeName>
</protein>
<dbReference type="Proteomes" id="UP000037685">
    <property type="component" value="Unassembled WGS sequence"/>
</dbReference>
<dbReference type="GO" id="GO:0009083">
    <property type="term" value="P:branched-chain amino acid catabolic process"/>
    <property type="evidence" value="ECO:0007669"/>
    <property type="project" value="TreeGrafter"/>
</dbReference>
<dbReference type="EC" id="1.2.4.4" evidence="4"/>
<reference evidence="6 7" key="1">
    <citation type="submission" date="2015-07" db="EMBL/GenBank/DDBJ databases">
        <authorList>
            <person name="Noorani M."/>
        </authorList>
    </citation>
    <scope>NUCLEOTIDE SEQUENCE [LARGE SCALE GENOMIC DNA]</scope>
    <source>
        <strain evidence="7">ATCC 25104 / DSM 625 / JCM 10724 / NBRC 103206 / NCIMB 11243 / YT-1</strain>
    </source>
</reference>
<organism evidence="6 7">
    <name type="scientific">Thermus aquaticus</name>
    <dbReference type="NCBI Taxonomy" id="271"/>
    <lineage>
        <taxon>Bacteria</taxon>
        <taxon>Thermotogati</taxon>
        <taxon>Deinococcota</taxon>
        <taxon>Deinococci</taxon>
        <taxon>Thermales</taxon>
        <taxon>Thermaceae</taxon>
        <taxon>Thermus</taxon>
    </lineage>
</organism>
<name>A0A0N0U868_THEAQ</name>
<dbReference type="InterPro" id="IPR029061">
    <property type="entry name" value="THDP-binding"/>
</dbReference>
<dbReference type="CDD" id="cd02000">
    <property type="entry name" value="TPP_E1_PDC_ADC_BCADC"/>
    <property type="match status" value="1"/>
</dbReference>
<evidence type="ECO:0000256" key="2">
    <source>
        <dbReference type="ARBA" id="ARBA00023002"/>
    </source>
</evidence>
<dbReference type="Gene3D" id="3.40.50.970">
    <property type="match status" value="1"/>
</dbReference>
<comment type="catalytic activity">
    <reaction evidence="4">
        <text>N(6)-[(R)-lipoyl]-L-lysyl-[protein] + 3-methyl-2-oxobutanoate + H(+) = N(6)-[(R)-S(8)-2-methylpropanoyldihydrolipoyl]-L-lysyl-[protein] + CO2</text>
        <dbReference type="Rhea" id="RHEA:13457"/>
        <dbReference type="Rhea" id="RHEA-COMP:10474"/>
        <dbReference type="Rhea" id="RHEA-COMP:10497"/>
        <dbReference type="ChEBI" id="CHEBI:11851"/>
        <dbReference type="ChEBI" id="CHEBI:15378"/>
        <dbReference type="ChEBI" id="CHEBI:16526"/>
        <dbReference type="ChEBI" id="CHEBI:83099"/>
        <dbReference type="ChEBI" id="CHEBI:83142"/>
        <dbReference type="EC" id="1.2.4.4"/>
    </reaction>
</comment>
<keyword evidence="3 4" id="KW-0786">Thiamine pyrophosphate</keyword>